<proteinExistence type="predicted"/>
<dbReference type="CDD" id="cd01836">
    <property type="entry name" value="FeeA_FeeB_like"/>
    <property type="match status" value="1"/>
</dbReference>
<sequence length="209" mass="21599">MLSVARSALRLLVLGDSIAYGTGARRPEDTLGRRLAAALTADGHDVDLHLRAVPGAVSADLPRQARGAADLAADLALVVIGANDLTRLVPPERAAASLDEALRVLRATGTDVVLVPAPDMSHVPFVPPAFRPLVQAACAQLRQRQVAVAAATGATVVPVADVNRAFGTDPALFAADRFHPSSAGYARIASALTPVVLEAARARRDDTAA</sequence>
<evidence type="ECO:0000313" key="2">
    <source>
        <dbReference type="EMBL" id="SDE98751.1"/>
    </source>
</evidence>
<accession>A0A1G7HEG2</accession>
<dbReference type="STRING" id="1550231.SAMN05660662_0553"/>
<dbReference type="Gene3D" id="3.40.50.1110">
    <property type="entry name" value="SGNH hydrolase"/>
    <property type="match status" value="1"/>
</dbReference>
<dbReference type="InterPro" id="IPR051532">
    <property type="entry name" value="Ester_Hydrolysis_Enzymes"/>
</dbReference>
<name>A0A1G7HEG2_9ACTN</name>
<dbReference type="SUPFAM" id="SSF52266">
    <property type="entry name" value="SGNH hydrolase"/>
    <property type="match status" value="1"/>
</dbReference>
<evidence type="ECO:0000313" key="3">
    <source>
        <dbReference type="Proteomes" id="UP000199406"/>
    </source>
</evidence>
<dbReference type="InterPro" id="IPR013830">
    <property type="entry name" value="SGNH_hydro"/>
</dbReference>
<evidence type="ECO:0000259" key="1">
    <source>
        <dbReference type="Pfam" id="PF13472"/>
    </source>
</evidence>
<gene>
    <name evidence="2" type="ORF">SAMN05660662_0553</name>
</gene>
<keyword evidence="3" id="KW-1185">Reference proteome</keyword>
<dbReference type="AlphaFoldDB" id="A0A1G7HEG2"/>
<dbReference type="PANTHER" id="PTHR30383">
    <property type="entry name" value="THIOESTERASE 1/PROTEASE 1/LYSOPHOSPHOLIPASE L1"/>
    <property type="match status" value="1"/>
</dbReference>
<dbReference type="PANTHER" id="PTHR30383:SF5">
    <property type="entry name" value="SGNH HYDROLASE-TYPE ESTERASE DOMAIN-CONTAINING PROTEIN"/>
    <property type="match status" value="1"/>
</dbReference>
<dbReference type="EMBL" id="FNBT01000001">
    <property type="protein sequence ID" value="SDE98751.1"/>
    <property type="molecule type" value="Genomic_DNA"/>
</dbReference>
<dbReference type="GO" id="GO:0004622">
    <property type="term" value="F:phosphatidylcholine lysophospholipase activity"/>
    <property type="evidence" value="ECO:0007669"/>
    <property type="project" value="TreeGrafter"/>
</dbReference>
<feature type="domain" description="SGNH hydrolase-type esterase" evidence="1">
    <location>
        <begin position="13"/>
        <end position="187"/>
    </location>
</feature>
<reference evidence="3" key="1">
    <citation type="submission" date="2016-10" db="EMBL/GenBank/DDBJ databases">
        <authorList>
            <person name="Varghese N."/>
            <person name="Submissions S."/>
        </authorList>
    </citation>
    <scope>NUCLEOTIDE SEQUENCE [LARGE SCALE GENOMIC DNA]</scope>
    <source>
        <strain evidence="3">DSM 44268</strain>
    </source>
</reference>
<organism evidence="2 3">
    <name type="scientific">Blastococcus aurantiacus</name>
    <dbReference type="NCBI Taxonomy" id="1550231"/>
    <lineage>
        <taxon>Bacteria</taxon>
        <taxon>Bacillati</taxon>
        <taxon>Actinomycetota</taxon>
        <taxon>Actinomycetes</taxon>
        <taxon>Geodermatophilales</taxon>
        <taxon>Geodermatophilaceae</taxon>
        <taxon>Blastococcus</taxon>
    </lineage>
</organism>
<dbReference type="InterPro" id="IPR036514">
    <property type="entry name" value="SGNH_hydro_sf"/>
</dbReference>
<dbReference type="Proteomes" id="UP000199406">
    <property type="component" value="Unassembled WGS sequence"/>
</dbReference>
<protein>
    <submittedName>
        <fullName evidence="2">Lysophospholipase L1</fullName>
    </submittedName>
</protein>
<dbReference type="Pfam" id="PF13472">
    <property type="entry name" value="Lipase_GDSL_2"/>
    <property type="match status" value="1"/>
</dbReference>